<dbReference type="GO" id="GO:0005737">
    <property type="term" value="C:cytoplasm"/>
    <property type="evidence" value="ECO:0007669"/>
    <property type="project" value="UniProtKB-SubCell"/>
</dbReference>
<dbReference type="SUPFAM" id="SSF81301">
    <property type="entry name" value="Nucleotidyltransferase"/>
    <property type="match status" value="1"/>
</dbReference>
<comment type="caution">
    <text evidence="6">The sequence shown here is derived from an EMBL/GenBank/DDBJ whole genome shotgun (WGS) entry which is preliminary data.</text>
</comment>
<evidence type="ECO:0000256" key="2">
    <source>
        <dbReference type="ARBA" id="ARBA00022490"/>
    </source>
</evidence>
<dbReference type="NCBIfam" id="TIGR00090">
    <property type="entry name" value="rsfS_iojap_ybeB"/>
    <property type="match status" value="1"/>
</dbReference>
<dbReference type="Pfam" id="PF02410">
    <property type="entry name" value="RsfS"/>
    <property type="match status" value="1"/>
</dbReference>
<dbReference type="InterPro" id="IPR004394">
    <property type="entry name" value="Iojap/RsfS/C7orf30"/>
</dbReference>
<evidence type="ECO:0000256" key="4">
    <source>
        <dbReference type="ARBA" id="ARBA00022845"/>
    </source>
</evidence>
<comment type="similarity">
    <text evidence="1 5">Belongs to the Iojap/RsfS family.</text>
</comment>
<reference evidence="6" key="1">
    <citation type="submission" date="2020-11" db="EMBL/GenBank/DDBJ databases">
        <title>Multidrug resistant novel bacterium Savagea serpentis sp. nov., isolated from the scats of a vine snake (Ahaetulla nasuta).</title>
        <authorList>
            <person name="Venkata Ramana V."/>
            <person name="Vikas Patil S."/>
            <person name="Yogita Lugani V."/>
        </authorList>
    </citation>
    <scope>NUCLEOTIDE SEQUENCE</scope>
    <source>
        <strain evidence="6">SN6</strain>
    </source>
</reference>
<gene>
    <name evidence="5 6" type="primary">rsfS</name>
    <name evidence="6" type="ORF">IRY55_02125</name>
</gene>
<evidence type="ECO:0000313" key="7">
    <source>
        <dbReference type="Proteomes" id="UP000622653"/>
    </source>
</evidence>
<accession>A0A8J7G4G4</accession>
<dbReference type="AlphaFoldDB" id="A0A8J7G4G4"/>
<dbReference type="EMBL" id="JADKPV010000001">
    <property type="protein sequence ID" value="MBF4500146.1"/>
    <property type="molecule type" value="Genomic_DNA"/>
</dbReference>
<proteinExistence type="inferred from homology"/>
<protein>
    <recommendedName>
        <fullName evidence="5">Ribosomal silencing factor RsfS</fullName>
    </recommendedName>
</protein>
<keyword evidence="4 5" id="KW-0810">Translation regulation</keyword>
<dbReference type="GO" id="GO:0042256">
    <property type="term" value="P:cytosolic ribosome assembly"/>
    <property type="evidence" value="ECO:0007669"/>
    <property type="project" value="UniProtKB-UniRule"/>
</dbReference>
<sequence>MLTLLQSVYEAIDNKRGEDIIVLNMEGISPLADQFIITHANSERQVQAIAREVSDAASKLNHHAKRLEGLDGGRWVLIDLGDIVVHVFHRDERTHYNLEKLWRDAPLMEVEMSQ</sequence>
<comment type="function">
    <text evidence="5">Functions as a ribosomal silencing factor. Interacts with ribosomal protein uL14 (rplN), blocking formation of intersubunit bridge B8. Prevents association of the 30S and 50S ribosomal subunits and the formation of functional ribosomes, thus repressing translation.</text>
</comment>
<organism evidence="6 7">
    <name type="scientific">Savagea serpentis</name>
    <dbReference type="NCBI Taxonomy" id="2785297"/>
    <lineage>
        <taxon>Bacteria</taxon>
        <taxon>Bacillati</taxon>
        <taxon>Bacillota</taxon>
        <taxon>Bacilli</taxon>
        <taxon>Bacillales</taxon>
        <taxon>Caryophanaceae</taxon>
        <taxon>Savagea</taxon>
    </lineage>
</organism>
<dbReference type="PANTHER" id="PTHR21043">
    <property type="entry name" value="IOJAP SUPERFAMILY ORTHOLOG"/>
    <property type="match status" value="1"/>
</dbReference>
<evidence type="ECO:0000256" key="3">
    <source>
        <dbReference type="ARBA" id="ARBA00022491"/>
    </source>
</evidence>
<dbReference type="Proteomes" id="UP000622653">
    <property type="component" value="Unassembled WGS sequence"/>
</dbReference>
<dbReference type="GO" id="GO:0017148">
    <property type="term" value="P:negative regulation of translation"/>
    <property type="evidence" value="ECO:0007669"/>
    <property type="project" value="UniProtKB-UniRule"/>
</dbReference>
<keyword evidence="3 5" id="KW-0678">Repressor</keyword>
<dbReference type="GO" id="GO:0090071">
    <property type="term" value="P:negative regulation of ribosome biogenesis"/>
    <property type="evidence" value="ECO:0007669"/>
    <property type="project" value="UniProtKB-UniRule"/>
</dbReference>
<comment type="subunit">
    <text evidence="5">Interacts with ribosomal protein uL14 (rplN).</text>
</comment>
<comment type="subcellular location">
    <subcellularLocation>
        <location evidence="5">Cytoplasm</location>
    </subcellularLocation>
</comment>
<dbReference type="GO" id="GO:0043023">
    <property type="term" value="F:ribosomal large subunit binding"/>
    <property type="evidence" value="ECO:0007669"/>
    <property type="project" value="TreeGrafter"/>
</dbReference>
<dbReference type="RefSeq" id="WP_194562364.1">
    <property type="nucleotide sequence ID" value="NZ_JADKPV010000001.1"/>
</dbReference>
<keyword evidence="7" id="KW-1185">Reference proteome</keyword>
<dbReference type="Gene3D" id="3.30.460.10">
    <property type="entry name" value="Beta Polymerase, domain 2"/>
    <property type="match status" value="1"/>
</dbReference>
<evidence type="ECO:0000256" key="1">
    <source>
        <dbReference type="ARBA" id="ARBA00010574"/>
    </source>
</evidence>
<dbReference type="InterPro" id="IPR043519">
    <property type="entry name" value="NT_sf"/>
</dbReference>
<dbReference type="PANTHER" id="PTHR21043:SF0">
    <property type="entry name" value="MITOCHONDRIAL ASSEMBLY OF RIBOSOMAL LARGE SUBUNIT PROTEIN 1"/>
    <property type="match status" value="1"/>
</dbReference>
<name>A0A8J7G4G4_9BACL</name>
<evidence type="ECO:0000313" key="6">
    <source>
        <dbReference type="EMBL" id="MBF4500146.1"/>
    </source>
</evidence>
<dbReference type="HAMAP" id="MF_01477">
    <property type="entry name" value="Iojap_RsfS"/>
    <property type="match status" value="1"/>
</dbReference>
<keyword evidence="2 5" id="KW-0963">Cytoplasm</keyword>
<dbReference type="FunFam" id="3.30.460.10:FF:000015">
    <property type="entry name" value="Ribosomal silencing factor RsfS"/>
    <property type="match status" value="1"/>
</dbReference>
<evidence type="ECO:0000256" key="5">
    <source>
        <dbReference type="HAMAP-Rule" id="MF_01477"/>
    </source>
</evidence>